<dbReference type="EC" id="5.4.4.2" evidence="4"/>
<keyword evidence="3 4" id="KW-0413">Isomerase</keyword>
<dbReference type="InterPro" id="IPR004561">
    <property type="entry name" value="IsoChor_synthase"/>
</dbReference>
<comment type="cofactor">
    <cofactor evidence="4">
        <name>Mg(2+)</name>
        <dbReference type="ChEBI" id="CHEBI:18420"/>
    </cofactor>
</comment>
<reference evidence="6 7" key="1">
    <citation type="submission" date="2016-10" db="EMBL/GenBank/DDBJ databases">
        <title>The whole genome sequencing and assembly of Aeribacillus pallidus KCTC3564 strain.</title>
        <authorList>
            <person name="Lee Y.-J."/>
            <person name="Park M.-K."/>
            <person name="Yi H."/>
            <person name="Bahn Y.-S."/>
            <person name="Kim J.F."/>
            <person name="Lee D.-W."/>
        </authorList>
    </citation>
    <scope>NUCLEOTIDE SEQUENCE [LARGE SCALE GENOMIC DNA]</scope>
    <source>
        <strain evidence="6 7">KCTC3564</strain>
    </source>
</reference>
<dbReference type="Proteomes" id="UP000214606">
    <property type="component" value="Chromosome"/>
</dbReference>
<dbReference type="GO" id="GO:0009697">
    <property type="term" value="P:salicylic acid biosynthetic process"/>
    <property type="evidence" value="ECO:0007669"/>
    <property type="project" value="TreeGrafter"/>
</dbReference>
<keyword evidence="4" id="KW-0479">Metal-binding</keyword>
<gene>
    <name evidence="4" type="primary">menF</name>
    <name evidence="6" type="ORF">AP3564_09470</name>
</gene>
<dbReference type="EMBL" id="CP017703">
    <property type="protein sequence ID" value="ASS90411.1"/>
    <property type="molecule type" value="Genomic_DNA"/>
</dbReference>
<organism evidence="6 7">
    <name type="scientific">Aeribacillus pallidus</name>
    <dbReference type="NCBI Taxonomy" id="33936"/>
    <lineage>
        <taxon>Bacteria</taxon>
        <taxon>Bacillati</taxon>
        <taxon>Bacillota</taxon>
        <taxon>Bacilli</taxon>
        <taxon>Bacillales</taxon>
        <taxon>Bacillaceae</taxon>
        <taxon>Aeribacillus</taxon>
    </lineage>
</organism>
<dbReference type="SUPFAM" id="SSF56322">
    <property type="entry name" value="ADC synthase"/>
    <property type="match status" value="1"/>
</dbReference>
<dbReference type="KEGG" id="apak:AP3564_09470"/>
<comment type="function">
    <text evidence="4">Catalyzes the conversion of chorismate to isochorismate.</text>
</comment>
<accession>A0A223E5D6</accession>
<dbReference type="Gene3D" id="3.60.120.10">
    <property type="entry name" value="Anthranilate synthase"/>
    <property type="match status" value="1"/>
</dbReference>
<name>A0A223E5D6_9BACI</name>
<dbReference type="HAMAP" id="MF_01935">
    <property type="entry name" value="MenF"/>
    <property type="match status" value="1"/>
</dbReference>
<keyword evidence="4" id="KW-0474">Menaquinone biosynthesis</keyword>
<feature type="binding site" evidence="4">
    <location>
        <position position="459"/>
    </location>
    <ligand>
        <name>Mg(2+)</name>
        <dbReference type="ChEBI" id="CHEBI:18420"/>
    </ligand>
</feature>
<evidence type="ECO:0000313" key="6">
    <source>
        <dbReference type="EMBL" id="ASS90411.1"/>
    </source>
</evidence>
<comment type="pathway">
    <text evidence="4">Quinol/quinone metabolism; 1,4-dihydroxy-2-naphthoate biosynthesis; 1,4-dihydroxy-2-naphthoate from chorismate: step 1/7.</text>
</comment>
<dbReference type="NCBIfam" id="TIGR00543">
    <property type="entry name" value="isochor_syn"/>
    <property type="match status" value="1"/>
</dbReference>
<proteinExistence type="inferred from homology"/>
<comment type="catalytic activity">
    <reaction evidence="1 4">
        <text>chorismate = isochorismate</text>
        <dbReference type="Rhea" id="RHEA:18985"/>
        <dbReference type="ChEBI" id="CHEBI:29748"/>
        <dbReference type="ChEBI" id="CHEBI:29780"/>
        <dbReference type="EC" id="5.4.4.2"/>
    </reaction>
</comment>
<dbReference type="InterPro" id="IPR034681">
    <property type="entry name" value="MenF"/>
</dbReference>
<sequence length="478" mass="54698">MEGSSLVSIPCSDTLRDKVANAVNHVKKYSHPIILSYVFEIKEKDPLQIFSSFQSAYSGKRFYWATPDRTFILCGIGVELELTTDKKFSNRFFDIYSKWKDWKEHIQIEGAHPIGTGPLLFGGFSFDPLKNANSSKWKPFHEARFTLPSFMITKIGRHTLATINRLIQSTDDINEIINHFNTYEYTLKKKNEDTNSFLNFTIKKESLFHKKEWMAAVEKATEQIKQNRFEKVVLAREMLLEFEGSIDIHYVLSMLNEHQPNCYLFVVENEGKTFVGATPERLVSKRDQKVQSACVAGSIKRGKTVEADEEYAQMLLSDTKNIHEHQIVVKAIEKVFREYCQEVQLQNNPTILKTPNIQHLYTPVEGTVKKGFTLIDFVEKLHPTPALGGYPKDAALAFIRNEEPLERGWYAAPVGWMDDQDNGEFVVAIRSGLLDEQKAYLYAGCGIVGDSKPEEEYRETEIKFGPMQHALGGKLNEK</sequence>
<dbReference type="UniPathway" id="UPA00079"/>
<dbReference type="PANTHER" id="PTHR42839:SF1">
    <property type="entry name" value="ISOCHORISMATE SYNTHASE MENF"/>
    <property type="match status" value="1"/>
</dbReference>
<evidence type="ECO:0000256" key="2">
    <source>
        <dbReference type="ARBA" id="ARBA00005297"/>
    </source>
</evidence>
<feature type="binding site" evidence="4">
    <location>
        <position position="324"/>
    </location>
    <ligand>
        <name>Mg(2+)</name>
        <dbReference type="ChEBI" id="CHEBI:18420"/>
    </ligand>
</feature>
<dbReference type="GO" id="GO:0008909">
    <property type="term" value="F:isochorismate synthase activity"/>
    <property type="evidence" value="ECO:0007669"/>
    <property type="project" value="UniProtKB-UniRule"/>
</dbReference>
<evidence type="ECO:0000256" key="1">
    <source>
        <dbReference type="ARBA" id="ARBA00000799"/>
    </source>
</evidence>
<feature type="active site" description="Proton donor" evidence="4">
    <location>
        <position position="280"/>
    </location>
</feature>
<feature type="active site" description="Proton acceptor" evidence="4">
    <location>
        <position position="231"/>
    </location>
</feature>
<comment type="similarity">
    <text evidence="2 4">Belongs to the isochorismate synthase family.</text>
</comment>
<dbReference type="GO" id="GO:0000287">
    <property type="term" value="F:magnesium ion binding"/>
    <property type="evidence" value="ECO:0007669"/>
    <property type="project" value="UniProtKB-UniRule"/>
</dbReference>
<evidence type="ECO:0000259" key="5">
    <source>
        <dbReference type="Pfam" id="PF00425"/>
    </source>
</evidence>
<dbReference type="AlphaFoldDB" id="A0A223E5D6"/>
<dbReference type="InterPro" id="IPR005801">
    <property type="entry name" value="ADC_synthase"/>
</dbReference>
<feature type="domain" description="Chorismate-utilising enzyme C-terminal" evidence="5">
    <location>
        <begin position="210"/>
        <end position="463"/>
    </location>
</feature>
<dbReference type="Pfam" id="PF00425">
    <property type="entry name" value="Chorismate_bind"/>
    <property type="match status" value="1"/>
</dbReference>
<dbReference type="UniPathway" id="UPA01057">
    <property type="reaction ID" value="UER00163"/>
</dbReference>
<keyword evidence="4" id="KW-0460">Magnesium</keyword>
<dbReference type="InterPro" id="IPR015890">
    <property type="entry name" value="Chorismate_C"/>
</dbReference>
<comment type="pathway">
    <text evidence="4">Quinol/quinone metabolism; menaquinone biosynthesis.</text>
</comment>
<evidence type="ECO:0000313" key="7">
    <source>
        <dbReference type="Proteomes" id="UP000214606"/>
    </source>
</evidence>
<evidence type="ECO:0000256" key="3">
    <source>
        <dbReference type="ARBA" id="ARBA00023235"/>
    </source>
</evidence>
<evidence type="ECO:0000256" key="4">
    <source>
        <dbReference type="HAMAP-Rule" id="MF_01935"/>
    </source>
</evidence>
<dbReference type="PANTHER" id="PTHR42839">
    <property type="entry name" value="ISOCHORISMATE SYNTHASE ENTC"/>
    <property type="match status" value="1"/>
</dbReference>
<protein>
    <recommendedName>
        <fullName evidence="4">Isochorismate synthase MenF</fullName>
        <ecNumber evidence="4">5.4.4.2</ecNumber>
    </recommendedName>
    <alternativeName>
        <fullName evidence="4">Isochorismate mutase</fullName>
    </alternativeName>
</protein>
<dbReference type="GO" id="GO:0009234">
    <property type="term" value="P:menaquinone biosynthetic process"/>
    <property type="evidence" value="ECO:0007669"/>
    <property type="project" value="UniProtKB-UniRule"/>
</dbReference>